<feature type="transmembrane region" description="Helical" evidence="1">
    <location>
        <begin position="332"/>
        <end position="352"/>
    </location>
</feature>
<dbReference type="Proteomes" id="UP000766609">
    <property type="component" value="Unassembled WGS sequence"/>
</dbReference>
<evidence type="ECO:0000313" key="2">
    <source>
        <dbReference type="EMBL" id="MBY5949926.1"/>
    </source>
</evidence>
<accession>A0ABS7N1R0</accession>
<feature type="transmembrane region" description="Helical" evidence="1">
    <location>
        <begin position="364"/>
        <end position="381"/>
    </location>
</feature>
<name>A0ABS7N1R0_9BACT</name>
<feature type="transmembrane region" description="Helical" evidence="1">
    <location>
        <begin position="193"/>
        <end position="211"/>
    </location>
</feature>
<organism evidence="2 3">
    <name type="scientific">Algoriphagus marincola</name>
    <dbReference type="NCBI Taxonomy" id="264027"/>
    <lineage>
        <taxon>Bacteria</taxon>
        <taxon>Pseudomonadati</taxon>
        <taxon>Bacteroidota</taxon>
        <taxon>Cytophagia</taxon>
        <taxon>Cytophagales</taxon>
        <taxon>Cyclobacteriaceae</taxon>
        <taxon>Algoriphagus</taxon>
    </lineage>
</organism>
<keyword evidence="1" id="KW-0812">Transmembrane</keyword>
<feature type="transmembrane region" description="Helical" evidence="1">
    <location>
        <begin position="48"/>
        <end position="65"/>
    </location>
</feature>
<dbReference type="RefSeq" id="WP_222583030.1">
    <property type="nucleotide sequence ID" value="NZ_JAHVHP010000001.1"/>
</dbReference>
<feature type="transmembrane region" description="Helical" evidence="1">
    <location>
        <begin position="387"/>
        <end position="405"/>
    </location>
</feature>
<dbReference type="EMBL" id="JAHVHP010000001">
    <property type="protein sequence ID" value="MBY5949926.1"/>
    <property type="molecule type" value="Genomic_DNA"/>
</dbReference>
<keyword evidence="1" id="KW-1133">Transmembrane helix</keyword>
<sequence>MMYFAILYFLFINKKSKVVLLLFSMILFTLIIGYVIDKVPLVTDIIDFLIMCYTSLILGLLIHGFNKYQDFNEVLSYKKDYRFKLFIRLFIIIGLFTFAVNLYIGFKAFGALFAESINVQEYKNEGEASDFLVKWVGRIPLFLSRFFSPIGFLAIGFHFYFLIKRKIVLSVLSLIISFNIPLLGFHGLSRAAATQYLLIYFSYFFYSYNSLTKGVKKIMFIFGFSIIVIAAFLLNTITESRFSKYYYIPPKSQIQDPVLYSTLDYLSQWNFNSSQVLKNYSIDKLMFGRANVPIISFVGERLGFDYESLSELRYQSLGVKFDGTFNGVVATIVYDFGFFFTFIIAFLFYIVVKRCAPKNGKIHIHKFLAFGLIIPLPLMFFTNSAYSYISINLAIIYLFIIGFLMKIKKI</sequence>
<feature type="transmembrane region" description="Helical" evidence="1">
    <location>
        <begin position="167"/>
        <end position="187"/>
    </location>
</feature>
<feature type="transmembrane region" description="Helical" evidence="1">
    <location>
        <begin position="218"/>
        <end position="237"/>
    </location>
</feature>
<evidence type="ECO:0000313" key="3">
    <source>
        <dbReference type="Proteomes" id="UP000766609"/>
    </source>
</evidence>
<keyword evidence="1" id="KW-0472">Membrane</keyword>
<comment type="caution">
    <text evidence="2">The sequence shown here is derived from an EMBL/GenBank/DDBJ whole genome shotgun (WGS) entry which is preliminary data.</text>
</comment>
<feature type="transmembrane region" description="Helical" evidence="1">
    <location>
        <begin position="18"/>
        <end position="36"/>
    </location>
</feature>
<reference evidence="2 3" key="1">
    <citation type="submission" date="2021-06" db="EMBL/GenBank/DDBJ databases">
        <title>44 bacteria genomes isolated from Dapeng, Shenzhen.</title>
        <authorList>
            <person name="Zheng W."/>
            <person name="Yu S."/>
            <person name="Huang Y."/>
        </authorList>
    </citation>
    <scope>NUCLEOTIDE SEQUENCE [LARGE SCALE GENOMIC DNA]</scope>
    <source>
        <strain evidence="2 3">DP5N14-6</strain>
    </source>
</reference>
<feature type="transmembrane region" description="Helical" evidence="1">
    <location>
        <begin position="139"/>
        <end position="160"/>
    </location>
</feature>
<dbReference type="NCBIfam" id="TIGR04370">
    <property type="entry name" value="glyco_rpt_poly"/>
    <property type="match status" value="1"/>
</dbReference>
<keyword evidence="3" id="KW-1185">Reference proteome</keyword>
<feature type="transmembrane region" description="Helical" evidence="1">
    <location>
        <begin position="85"/>
        <end position="106"/>
    </location>
</feature>
<gene>
    <name evidence="2" type="ORF">KUV23_03015</name>
</gene>
<protein>
    <submittedName>
        <fullName evidence="2">Oligosaccharide repeat unit polymerase</fullName>
    </submittedName>
</protein>
<evidence type="ECO:0000256" key="1">
    <source>
        <dbReference type="SAM" id="Phobius"/>
    </source>
</evidence>
<proteinExistence type="predicted"/>